<evidence type="ECO:0000313" key="5">
    <source>
        <dbReference type="Proteomes" id="UP000028533"/>
    </source>
</evidence>
<dbReference type="InterPro" id="IPR052057">
    <property type="entry name" value="IS150/IS1296_orfA-like"/>
</dbReference>
<evidence type="ECO:0000259" key="3">
    <source>
        <dbReference type="Pfam" id="PF13518"/>
    </source>
</evidence>
<dbReference type="PANTHER" id="PTHR33795:SF1">
    <property type="entry name" value="INSERTION ELEMENT IS150 PROTEIN INSJ"/>
    <property type="match status" value="1"/>
</dbReference>
<dbReference type="InterPro" id="IPR055247">
    <property type="entry name" value="InsJ-like_HTH"/>
</dbReference>
<dbReference type="AlphaFoldDB" id="A0A084ENJ1"/>
<feature type="domain" description="Insertion element IS150 protein InsJ-like helix-turn-helix" evidence="3">
    <location>
        <begin position="8"/>
        <end position="45"/>
    </location>
</feature>
<dbReference type="EMBL" id="JFDO01000013">
    <property type="protein sequence ID" value="KEZ19533.1"/>
    <property type="molecule type" value="Genomic_DNA"/>
</dbReference>
<feature type="domain" description="Insertion element IS150 protein InsJ-like helix-turn-helix" evidence="3">
    <location>
        <begin position="64"/>
        <end position="117"/>
    </location>
</feature>
<reference evidence="4 5" key="1">
    <citation type="submission" date="2014-02" db="EMBL/GenBank/DDBJ databases">
        <title>Genome sequence of Mycoplasma capricolum subsp. capricolum strain 14232.</title>
        <authorList>
            <person name="Sirand-Pugnet P."/>
            <person name="Breton M."/>
            <person name="Dordet-Frisoni E."/>
            <person name="Baranowski E."/>
            <person name="Barre A."/>
            <person name="Couture C."/>
            <person name="Dupuy V."/>
            <person name="Gaurivaud P."/>
            <person name="Jacob D."/>
            <person name="Lemaitre C."/>
            <person name="Manso-Silvan L."/>
            <person name="Nikolski M."/>
            <person name="Nouvel L.-X."/>
            <person name="Poumarat F."/>
            <person name="Tardy F."/>
            <person name="Thebault P."/>
            <person name="Theil S."/>
            <person name="Citti C."/>
            <person name="Thiaucourt F."/>
            <person name="Blanchard A."/>
        </authorList>
    </citation>
    <scope>NUCLEOTIDE SEQUENCE [LARGE SCALE GENOMIC DNA]</scope>
    <source>
        <strain evidence="4 5">14232</strain>
    </source>
</reference>
<name>A0A084ENJ1_MYCCA</name>
<evidence type="ECO:0000256" key="1">
    <source>
        <dbReference type="ARBA" id="ARBA00038232"/>
    </source>
</evidence>
<dbReference type="Proteomes" id="UP000028533">
    <property type="component" value="Unassembled WGS sequence"/>
</dbReference>
<dbReference type="PANTHER" id="PTHR33795">
    <property type="entry name" value="INSERTION ELEMENT IS150 PROTEIN INSJ"/>
    <property type="match status" value="1"/>
</dbReference>
<organism evidence="4 5">
    <name type="scientific">Mycoplasma capricolum subsp. capricolum 14232</name>
    <dbReference type="NCBI Taxonomy" id="1188238"/>
    <lineage>
        <taxon>Bacteria</taxon>
        <taxon>Bacillati</taxon>
        <taxon>Mycoplasmatota</taxon>
        <taxon>Mollicutes</taxon>
        <taxon>Mycoplasmataceae</taxon>
        <taxon>Mycoplasma</taxon>
    </lineage>
</organism>
<dbReference type="RefSeq" id="WP_036431645.1">
    <property type="nucleotide sequence ID" value="NZ_JFDO01000013.1"/>
</dbReference>
<proteinExistence type="inferred from homology"/>
<sequence length="154" mass="18038">MLPKDLDFKLQIIEEHKKGASVKSLASKYDIGIWTIRDWIHQYNMFAEQGISKSVVHTKYDPEFKLHVINHKKEYNLSYPETIKLFSIKNSSTVALWEKQFKEKGIQGLSNQIGRPKNSANSYKQLFLQLEEKIADLEQQIDELKQQLNIKDTK</sequence>
<feature type="coiled-coil region" evidence="2">
    <location>
        <begin position="120"/>
        <end position="154"/>
    </location>
</feature>
<evidence type="ECO:0000313" key="4">
    <source>
        <dbReference type="EMBL" id="KEZ19533.1"/>
    </source>
</evidence>
<accession>A0A084ENJ1</accession>
<comment type="similarity">
    <text evidence="1">Belongs to the IS150/IS1296 orfA family.</text>
</comment>
<dbReference type="InterPro" id="IPR036388">
    <property type="entry name" value="WH-like_DNA-bd_sf"/>
</dbReference>
<protein>
    <submittedName>
        <fullName evidence="4">Putative new IS transposase, IS3 family</fullName>
    </submittedName>
</protein>
<dbReference type="Gene3D" id="1.10.10.10">
    <property type="entry name" value="Winged helix-like DNA-binding domain superfamily/Winged helix DNA-binding domain"/>
    <property type="match status" value="1"/>
</dbReference>
<keyword evidence="2" id="KW-0175">Coiled coil</keyword>
<comment type="caution">
    <text evidence="4">The sequence shown here is derived from an EMBL/GenBank/DDBJ whole genome shotgun (WGS) entry which is preliminary data.</text>
</comment>
<dbReference type="Pfam" id="PF13518">
    <property type="entry name" value="HTH_28"/>
    <property type="match status" value="2"/>
</dbReference>
<dbReference type="SUPFAM" id="SSF46689">
    <property type="entry name" value="Homeodomain-like"/>
    <property type="match status" value="2"/>
</dbReference>
<dbReference type="InterPro" id="IPR009057">
    <property type="entry name" value="Homeodomain-like_sf"/>
</dbReference>
<evidence type="ECO:0000256" key="2">
    <source>
        <dbReference type="SAM" id="Coils"/>
    </source>
</evidence>
<gene>
    <name evidence="4" type="ORF">MCAPa_3490</name>
</gene>